<dbReference type="OrthoDB" id="9805017at2"/>
<dbReference type="AlphaFoldDB" id="A0A172XTD7"/>
<reference evidence="4 5" key="1">
    <citation type="submission" date="2016-04" db="EMBL/GenBank/DDBJ databases">
        <title>Complete Genome Sequence of Chryseobacterium sp. IHBB 10212.</title>
        <authorList>
            <person name="Pal M."/>
            <person name="Swarnkar M.K."/>
            <person name="Kaushal K."/>
            <person name="Chhibber S."/>
            <person name="Singh A.K."/>
            <person name="Gulati A."/>
        </authorList>
    </citation>
    <scope>NUCLEOTIDE SEQUENCE [LARGE SCALE GENOMIC DNA]</scope>
    <source>
        <strain evidence="4 5">IHBB 10212</strain>
    </source>
</reference>
<evidence type="ECO:0000256" key="2">
    <source>
        <dbReference type="SAM" id="SignalP"/>
    </source>
</evidence>
<evidence type="ECO:0000313" key="5">
    <source>
        <dbReference type="Proteomes" id="UP000077824"/>
    </source>
</evidence>
<evidence type="ECO:0000313" key="4">
    <source>
        <dbReference type="EMBL" id="ANF50102.1"/>
    </source>
</evidence>
<feature type="chain" id="PRO_5008003738" evidence="2">
    <location>
        <begin position="21"/>
        <end position="276"/>
    </location>
</feature>
<proteinExistence type="predicted"/>
<protein>
    <submittedName>
        <fullName evidence="4">Secretion protein</fullName>
    </submittedName>
</protein>
<dbReference type="KEGG" id="chh:A0O34_06080"/>
<dbReference type="NCBIfam" id="TIGR04183">
    <property type="entry name" value="Por_Secre_tail"/>
    <property type="match status" value="1"/>
</dbReference>
<evidence type="ECO:0000256" key="1">
    <source>
        <dbReference type="ARBA" id="ARBA00022729"/>
    </source>
</evidence>
<dbReference type="Proteomes" id="UP000077824">
    <property type="component" value="Chromosome"/>
</dbReference>
<feature type="signal peptide" evidence="2">
    <location>
        <begin position="1"/>
        <end position="20"/>
    </location>
</feature>
<keyword evidence="5" id="KW-1185">Reference proteome</keyword>
<dbReference type="InterPro" id="IPR026444">
    <property type="entry name" value="Secre_tail"/>
</dbReference>
<evidence type="ECO:0000259" key="3">
    <source>
        <dbReference type="Pfam" id="PF18962"/>
    </source>
</evidence>
<name>A0A172XTD7_9FLAO</name>
<feature type="domain" description="Secretion system C-terminal sorting" evidence="3">
    <location>
        <begin position="211"/>
        <end position="276"/>
    </location>
</feature>
<organism evidence="4 5">
    <name type="scientific">Chryseobacterium glaciei</name>
    <dbReference type="NCBI Taxonomy" id="1685010"/>
    <lineage>
        <taxon>Bacteria</taxon>
        <taxon>Pseudomonadati</taxon>
        <taxon>Bacteroidota</taxon>
        <taxon>Flavobacteriia</taxon>
        <taxon>Flavobacteriales</taxon>
        <taxon>Weeksellaceae</taxon>
        <taxon>Chryseobacterium group</taxon>
        <taxon>Chryseobacterium</taxon>
    </lineage>
</organism>
<keyword evidence="1 2" id="KW-0732">Signal</keyword>
<dbReference type="RefSeq" id="WP_066752505.1">
    <property type="nucleotide sequence ID" value="NZ_CP015199.1"/>
</dbReference>
<sequence length="276" mass="29920">MKSTTFFLICSLLISTFTFAQTSTEQFETESHGSTSFTDNGVIFNILTHVGGFDIQANYPNTGWNGTANDNRYIDNSGAGNIAVGASFSIKTTSNLYKVNRFWIFLSDTSLNQTVAGTLTVTGKLNGITKYTQTKSTGFATGLGSTNGYTLIDLTNLNGQNYSNIIVDQLQVTLGGLYTYAGLDAFTWVKDTGIVLATNEAAGVIKKQASIYPNPTNGPLTIKTEENNKAEIYNQEGKLVKSLDIKKGINETNISELPSGVYLIKTPSESYKIIKK</sequence>
<dbReference type="Pfam" id="PF18962">
    <property type="entry name" value="Por_Secre_tail"/>
    <property type="match status" value="1"/>
</dbReference>
<gene>
    <name evidence="4" type="ORF">A0O34_06080</name>
</gene>
<dbReference type="STRING" id="1685010.A0O34_06080"/>
<accession>A0A172XTD7</accession>
<dbReference type="EMBL" id="CP015199">
    <property type="protein sequence ID" value="ANF50102.1"/>
    <property type="molecule type" value="Genomic_DNA"/>
</dbReference>